<evidence type="ECO:0000313" key="7">
    <source>
        <dbReference type="Proteomes" id="UP001500683"/>
    </source>
</evidence>
<evidence type="ECO:0000256" key="1">
    <source>
        <dbReference type="ARBA" id="ARBA00022741"/>
    </source>
</evidence>
<evidence type="ECO:0000256" key="2">
    <source>
        <dbReference type="ARBA" id="ARBA00022840"/>
    </source>
</evidence>
<dbReference type="Proteomes" id="UP001500683">
    <property type="component" value="Unassembled WGS sequence"/>
</dbReference>
<proteinExistence type="predicted"/>
<dbReference type="InterPro" id="IPR016160">
    <property type="entry name" value="Ald_DH_CS_CYS"/>
</dbReference>
<dbReference type="InterPro" id="IPR027417">
    <property type="entry name" value="P-loop_NTPase"/>
</dbReference>
<keyword evidence="2" id="KW-0067">ATP-binding</keyword>
<dbReference type="InterPro" id="IPR041664">
    <property type="entry name" value="AAA_16"/>
</dbReference>
<dbReference type="EMBL" id="BAAAZG010000037">
    <property type="protein sequence ID" value="GAA4084286.1"/>
    <property type="molecule type" value="Genomic_DNA"/>
</dbReference>
<dbReference type="PANTHER" id="PTHR16305">
    <property type="entry name" value="TESTICULAR SOLUBLE ADENYLYL CYCLASE"/>
    <property type="match status" value="1"/>
</dbReference>
<gene>
    <name evidence="6" type="ORF">GCM10022214_50120</name>
</gene>
<keyword evidence="3" id="KW-0560">Oxidoreductase</keyword>
<dbReference type="InterPro" id="IPR011990">
    <property type="entry name" value="TPR-like_helical_dom_sf"/>
</dbReference>
<feature type="compositionally biased region" description="Low complexity" evidence="4">
    <location>
        <begin position="887"/>
        <end position="896"/>
    </location>
</feature>
<dbReference type="Pfam" id="PF13191">
    <property type="entry name" value="AAA_16"/>
    <property type="match status" value="1"/>
</dbReference>
<dbReference type="SUPFAM" id="SSF52540">
    <property type="entry name" value="P-loop containing nucleoside triphosphate hydrolases"/>
    <property type="match status" value="1"/>
</dbReference>
<feature type="domain" description="Orc1-like AAA ATPase" evidence="5">
    <location>
        <begin position="5"/>
        <end position="169"/>
    </location>
</feature>
<sequence length="1085" mass="117356">MTSTLIGREHPAAVLRGEVDRAVASHGGLVLVAGEAGIGKTTLVTEAMREARDRGALVLGGSCWDSASAPGYWPWTQVVRALRRAVDAREWAAAEAAAGGGLAVLLGESPGADADGFQVYDAVTSALVAVSQRRPVAVALDDLHWADAASVRLLEFVAQHTWFERLLLIGTYRDVEVEWDEHPLRSLLPSLAAKATVVTLTGLGRAEVGRLMHRTVGVQPDDALVAEVHRRTGGNPFFVEQAARLWHGGGTVNAIAPGVQDAVRRRLSLLPGAVARLLTSAAVLGREFDRGVLAAAMGEPVPRVERLLARAVAARLVVARDDGRFAFAHDLVRETLYGTLGDVEARRAHAAVVRAIDDAPALAGRVMPAELARHAHLAGDEIDAMLAVEHLRAAARDARRRSAVEESIGHLRRALERAPAGHGRLRVLLSLELGRQLSHAGDEDAAWQVFERAVALSREVDDTALLARAALTLYPYEPPGPAQRLRDELLVEAHRRMVLDGAAPPVRRPLIQLAQELSAAVARQARGGDDETLVFSLWARHDALLGVGTAAERLALTEELFGLARRTGDMETAYLATSFRWVALLEQGDPRYLEYFHRFVTMARGADADIWHMGASADECVIGALQGRFAEAERHADALLTGETCGAGSGLAYMAFQFRWMIQLLQGRFEELEATHRALYERDHPYAELLEAVTAVQRGDTDLALRHLTAMQDREEPYPPVVASLWLRFQAQAAAASGDPRRCERARSALLPYAGLWAVALHGCEVSGPMDLWLGELDAAQGRWDDAVRRFTAARESADRLLARPWSVEARLRLAESLLARGADGDAQAARGLLAEVTREAADMDMRHVPARADRALSAAVDAPARTAGRAAPVPASGPSRAREASAVRATASTRTLESAEGGDGGVFRFDGAVWTLSFASRTVHMPDAKGLRDLHVLLGSPGTEIPAVRLANPAGGRVAEAALRGGGDPVLDEEAKARYRRRLLRLDEEIDRAAALGDDGRAAEFDRERAALLAELRAAAGPAGRDRRLGDQAERARKAVTARIRDTLRRLDRRHPELARHLRATVSTGLTCAYRPDSDVTWRL</sequence>
<organism evidence="6 7">
    <name type="scientific">Actinomadura miaoliensis</name>
    <dbReference type="NCBI Taxonomy" id="430685"/>
    <lineage>
        <taxon>Bacteria</taxon>
        <taxon>Bacillati</taxon>
        <taxon>Actinomycetota</taxon>
        <taxon>Actinomycetes</taxon>
        <taxon>Streptosporangiales</taxon>
        <taxon>Thermomonosporaceae</taxon>
        <taxon>Actinomadura</taxon>
    </lineage>
</organism>
<feature type="region of interest" description="Disordered" evidence="4">
    <location>
        <begin position="862"/>
        <end position="898"/>
    </location>
</feature>
<dbReference type="SUPFAM" id="SSF48452">
    <property type="entry name" value="TPR-like"/>
    <property type="match status" value="1"/>
</dbReference>
<evidence type="ECO:0000256" key="4">
    <source>
        <dbReference type="SAM" id="MobiDB-lite"/>
    </source>
</evidence>
<name>A0ABP7WBE9_9ACTN</name>
<dbReference type="RefSeq" id="WP_344952167.1">
    <property type="nucleotide sequence ID" value="NZ_BAAAZG010000037.1"/>
</dbReference>
<keyword evidence="1" id="KW-0547">Nucleotide-binding</keyword>
<evidence type="ECO:0000256" key="3">
    <source>
        <dbReference type="ARBA" id="ARBA00023002"/>
    </source>
</evidence>
<evidence type="ECO:0000259" key="5">
    <source>
        <dbReference type="Pfam" id="PF13191"/>
    </source>
</evidence>
<protein>
    <recommendedName>
        <fullName evidence="5">Orc1-like AAA ATPase domain-containing protein</fullName>
    </recommendedName>
</protein>
<accession>A0ABP7WBE9</accession>
<dbReference type="PANTHER" id="PTHR16305:SF35">
    <property type="entry name" value="TRANSCRIPTIONAL ACTIVATOR DOMAIN"/>
    <property type="match status" value="1"/>
</dbReference>
<reference evidence="7" key="1">
    <citation type="journal article" date="2019" name="Int. J. Syst. Evol. Microbiol.">
        <title>The Global Catalogue of Microorganisms (GCM) 10K type strain sequencing project: providing services to taxonomists for standard genome sequencing and annotation.</title>
        <authorList>
            <consortium name="The Broad Institute Genomics Platform"/>
            <consortium name="The Broad Institute Genome Sequencing Center for Infectious Disease"/>
            <person name="Wu L."/>
            <person name="Ma J."/>
        </authorList>
    </citation>
    <scope>NUCLEOTIDE SEQUENCE [LARGE SCALE GENOMIC DNA]</scope>
    <source>
        <strain evidence="7">JCM 16702</strain>
    </source>
</reference>
<keyword evidence="7" id="KW-1185">Reference proteome</keyword>
<dbReference type="PROSITE" id="PS00070">
    <property type="entry name" value="ALDEHYDE_DEHYDR_CYS"/>
    <property type="match status" value="1"/>
</dbReference>
<comment type="caution">
    <text evidence="6">The sequence shown here is derived from an EMBL/GenBank/DDBJ whole genome shotgun (WGS) entry which is preliminary data.</text>
</comment>
<evidence type="ECO:0000313" key="6">
    <source>
        <dbReference type="EMBL" id="GAA4084286.1"/>
    </source>
</evidence>